<dbReference type="GO" id="GO:0016020">
    <property type="term" value="C:membrane"/>
    <property type="evidence" value="ECO:0007669"/>
    <property type="project" value="TreeGrafter"/>
</dbReference>
<dbReference type="PANTHER" id="PTHR44196:SF1">
    <property type="entry name" value="DEHYDROGENASE_REDUCTASE SDR FAMILY MEMBER 7B"/>
    <property type="match status" value="1"/>
</dbReference>
<dbReference type="SUPFAM" id="SSF51735">
    <property type="entry name" value="NAD(P)-binding Rossmann-fold domains"/>
    <property type="match status" value="1"/>
</dbReference>
<dbReference type="AlphaFoldDB" id="A0A6J6GJD0"/>
<dbReference type="GO" id="GO:0016491">
    <property type="term" value="F:oxidoreductase activity"/>
    <property type="evidence" value="ECO:0007669"/>
    <property type="project" value="UniProtKB-KW"/>
</dbReference>
<name>A0A6J6GJD0_9ZZZZ</name>
<organism evidence="3">
    <name type="scientific">freshwater metagenome</name>
    <dbReference type="NCBI Taxonomy" id="449393"/>
    <lineage>
        <taxon>unclassified sequences</taxon>
        <taxon>metagenomes</taxon>
        <taxon>ecological metagenomes</taxon>
    </lineage>
</organism>
<dbReference type="InterPro" id="IPR002347">
    <property type="entry name" value="SDR_fam"/>
</dbReference>
<evidence type="ECO:0000256" key="2">
    <source>
        <dbReference type="ARBA" id="ARBA00023002"/>
    </source>
</evidence>
<accession>A0A6J6GJD0</accession>
<gene>
    <name evidence="3" type="ORF">UFOPK1843_00162</name>
</gene>
<dbReference type="EMBL" id="CAEZUR010000008">
    <property type="protein sequence ID" value="CAB4601337.1"/>
    <property type="molecule type" value="Genomic_DNA"/>
</dbReference>
<comment type="similarity">
    <text evidence="1">Belongs to the short-chain dehydrogenases/reductases (SDR) family.</text>
</comment>
<evidence type="ECO:0000313" key="3">
    <source>
        <dbReference type="EMBL" id="CAB4601337.1"/>
    </source>
</evidence>
<sequence length="127" mass="13281">MQVNASGQIQITTALLPKLVESANSEREPFVLSISGVISEMPMAGLASYSASKTALLGFAQAAAKELRKAGVSWIDARPGHTESGLASRAIFGTAPNFGQGKSVQDVVARMISGVTNQERDLPSTSF</sequence>
<dbReference type="InterPro" id="IPR036291">
    <property type="entry name" value="NAD(P)-bd_dom_sf"/>
</dbReference>
<dbReference type="Gene3D" id="3.40.50.720">
    <property type="entry name" value="NAD(P)-binding Rossmann-like Domain"/>
    <property type="match status" value="1"/>
</dbReference>
<protein>
    <submittedName>
        <fullName evidence="3">Unannotated protein</fullName>
    </submittedName>
</protein>
<dbReference type="PRINTS" id="PR01167">
    <property type="entry name" value="INSADHFAMILY"/>
</dbReference>
<dbReference type="Pfam" id="PF00106">
    <property type="entry name" value="adh_short"/>
    <property type="match status" value="1"/>
</dbReference>
<reference evidence="3" key="1">
    <citation type="submission" date="2020-05" db="EMBL/GenBank/DDBJ databases">
        <authorList>
            <person name="Chiriac C."/>
            <person name="Salcher M."/>
            <person name="Ghai R."/>
            <person name="Kavagutti S V."/>
        </authorList>
    </citation>
    <scope>NUCLEOTIDE SEQUENCE</scope>
</reference>
<proteinExistence type="inferred from homology"/>
<keyword evidence="2" id="KW-0560">Oxidoreductase</keyword>
<evidence type="ECO:0000256" key="1">
    <source>
        <dbReference type="ARBA" id="ARBA00006484"/>
    </source>
</evidence>
<dbReference type="PANTHER" id="PTHR44196">
    <property type="entry name" value="DEHYDROGENASE/REDUCTASE SDR FAMILY MEMBER 7B"/>
    <property type="match status" value="1"/>
</dbReference>